<dbReference type="InParanoid" id="A0A804J733"/>
<organism evidence="1 2">
    <name type="scientific">Musa acuminata subsp. malaccensis</name>
    <name type="common">Wild banana</name>
    <name type="synonym">Musa malaccensis</name>
    <dbReference type="NCBI Taxonomy" id="214687"/>
    <lineage>
        <taxon>Eukaryota</taxon>
        <taxon>Viridiplantae</taxon>
        <taxon>Streptophyta</taxon>
        <taxon>Embryophyta</taxon>
        <taxon>Tracheophyta</taxon>
        <taxon>Spermatophyta</taxon>
        <taxon>Magnoliopsida</taxon>
        <taxon>Liliopsida</taxon>
        <taxon>Zingiberales</taxon>
        <taxon>Musaceae</taxon>
        <taxon>Musa</taxon>
    </lineage>
</organism>
<dbReference type="EnsemblPlants" id="Ma05_t21760.1">
    <property type="protein sequence ID" value="Ma05_p21760.1"/>
    <property type="gene ID" value="Ma05_g21760"/>
</dbReference>
<reference evidence="1" key="1">
    <citation type="submission" date="2021-05" db="UniProtKB">
        <authorList>
            <consortium name="EnsemblPlants"/>
        </authorList>
    </citation>
    <scope>IDENTIFICATION</scope>
    <source>
        <strain evidence="1">subsp. malaccensis</strain>
    </source>
</reference>
<proteinExistence type="predicted"/>
<name>A0A804J733_MUSAM</name>
<keyword evidence="2" id="KW-1185">Reference proteome</keyword>
<accession>A0A804J733</accession>
<evidence type="ECO:0000313" key="1">
    <source>
        <dbReference type="EnsemblPlants" id="Ma05_p21760.1"/>
    </source>
</evidence>
<protein>
    <submittedName>
        <fullName evidence="1">Uncharacterized protein</fullName>
    </submittedName>
</protein>
<dbReference type="Proteomes" id="UP000012960">
    <property type="component" value="Unplaced"/>
</dbReference>
<evidence type="ECO:0000313" key="2">
    <source>
        <dbReference type="Proteomes" id="UP000012960"/>
    </source>
</evidence>
<sequence>MLYRARNADTASFTRSPHGEASHLDFQVLRSF</sequence>
<dbReference type="Gramene" id="Ma05_t21760.1">
    <property type="protein sequence ID" value="Ma05_p21760.1"/>
    <property type="gene ID" value="Ma05_g21760"/>
</dbReference>
<dbReference type="AlphaFoldDB" id="A0A804J733"/>